<name>A0A8H3M185_9GLOM</name>
<organism evidence="2 3">
    <name type="scientific">Rhizophagus clarus</name>
    <dbReference type="NCBI Taxonomy" id="94130"/>
    <lineage>
        <taxon>Eukaryota</taxon>
        <taxon>Fungi</taxon>
        <taxon>Fungi incertae sedis</taxon>
        <taxon>Mucoromycota</taxon>
        <taxon>Glomeromycotina</taxon>
        <taxon>Glomeromycetes</taxon>
        <taxon>Glomerales</taxon>
        <taxon>Glomeraceae</taxon>
        <taxon>Rhizophagus</taxon>
    </lineage>
</organism>
<evidence type="ECO:0000313" key="3">
    <source>
        <dbReference type="Proteomes" id="UP000615446"/>
    </source>
</evidence>
<proteinExistence type="predicted"/>
<dbReference type="Proteomes" id="UP000615446">
    <property type="component" value="Unassembled WGS sequence"/>
</dbReference>
<dbReference type="EMBL" id="BLAL01000246">
    <property type="protein sequence ID" value="GES96011.1"/>
    <property type="molecule type" value="Genomic_DNA"/>
</dbReference>
<keyword evidence="1" id="KW-0175">Coiled coil</keyword>
<evidence type="ECO:0000313" key="2">
    <source>
        <dbReference type="EMBL" id="GES96011.1"/>
    </source>
</evidence>
<comment type="caution">
    <text evidence="2">The sequence shown here is derived from an EMBL/GenBank/DDBJ whole genome shotgun (WGS) entry which is preliminary data.</text>
</comment>
<evidence type="ECO:0000256" key="1">
    <source>
        <dbReference type="SAM" id="Coils"/>
    </source>
</evidence>
<gene>
    <name evidence="2" type="ORF">RCL2_002265900</name>
</gene>
<accession>A0A8H3M185</accession>
<reference evidence="2" key="1">
    <citation type="submission" date="2019-10" db="EMBL/GenBank/DDBJ databases">
        <title>Conservation and host-specific expression of non-tandemly repeated heterogenous ribosome RNA gene in arbuscular mycorrhizal fungi.</title>
        <authorList>
            <person name="Maeda T."/>
            <person name="Kobayashi Y."/>
            <person name="Nakagawa T."/>
            <person name="Ezawa T."/>
            <person name="Yamaguchi K."/>
            <person name="Bino T."/>
            <person name="Nishimoto Y."/>
            <person name="Shigenobu S."/>
            <person name="Kawaguchi M."/>
        </authorList>
    </citation>
    <scope>NUCLEOTIDE SEQUENCE</scope>
    <source>
        <strain evidence="2">HR1</strain>
    </source>
</reference>
<protein>
    <submittedName>
        <fullName evidence="2">Uncharacterized protein</fullName>
    </submittedName>
</protein>
<sequence>MVIGIIVGLLKDQRIIEFEAENAKIPKLRKKLAKIPKLKKKLAEVEARNVKIEVNNEELMKQIIEENN</sequence>
<dbReference type="AlphaFoldDB" id="A0A8H3M185"/>
<feature type="coiled-coil region" evidence="1">
    <location>
        <begin position="28"/>
        <end position="62"/>
    </location>
</feature>